<feature type="domain" description="Glycosyl hydrolase family 95 N-terminal" evidence="2">
    <location>
        <begin position="3"/>
        <end position="260"/>
    </location>
</feature>
<feature type="domain" description="Glycosyl hydrolase family 95 catalytic" evidence="4">
    <location>
        <begin position="351"/>
        <end position="744"/>
    </location>
</feature>
<dbReference type="GO" id="GO:0016787">
    <property type="term" value="F:hydrolase activity"/>
    <property type="evidence" value="ECO:0007669"/>
    <property type="project" value="UniProtKB-KW"/>
</dbReference>
<keyword evidence="6" id="KW-1185">Reference proteome</keyword>
<dbReference type="Pfam" id="PF14498">
    <property type="entry name" value="Glyco_hyd_65N_2"/>
    <property type="match status" value="1"/>
</dbReference>
<evidence type="ECO:0000259" key="2">
    <source>
        <dbReference type="Pfam" id="PF14498"/>
    </source>
</evidence>
<feature type="compositionally biased region" description="Polar residues" evidence="1">
    <location>
        <begin position="330"/>
        <end position="346"/>
    </location>
</feature>
<protein>
    <submittedName>
        <fullName evidence="5">Glycoside hydrolase family 95 protein</fullName>
    </submittedName>
</protein>
<sequence>MELYFKNSAKCWLEGFPLGNGRIGAVIHGTPDHEVLQLNEDTLWSGSPYSGQTGLSPEVVKQAGELAMAGKYEEAQKVIEEKLEESEDVQVYLPFGDLHLDFVDEHGTSLRSDITITDYERHLDLERAVASARYVRNGAEFTRSCFISAPAQGLVYQIKSSQPFSLLVHCDGTFIREKIYEENRFTLTGICPGRSGFKVIKENKPEHFLFPEEPELQGVHFVGKGFVTTEGGTVTGTSEGILLEHVTAVEIRMAIRTSFRGFDKAYPEQYSDAEIRDMLAADLEKLSRPFEKLQREHVEEYRSFYGRTSLRLWDDDKQTRVNDNREDTIEQNNDSPKTSDGHFQNENAVKEQWFDKTRLERLGTRVNHCDLRERLAAFQAGASDPELYAILFAFGKYLLISSSRPGTQAANLQGIWSNDIIPPWFGDFTVNINTEMNYWMTGPLNLAQMQEPLVNLCKALVKNGQKTARELFNCEGTACFHNTDIWGKTSPATGKAVWSFWPFGEAWLCRNLFDQYLFTEDKEYLKEIMPILEENVRFCLAQLQETDQGLAICPATSPENLFYEDCSVAKYSENTLAIVRNLFRDYVKGCEVLGLQSQILYDVLEALERMVPTAVGSKGQILEWNQEFPEQDVHHRHVSHLYELHPGCGITLQTPELYKAVRKSLELRGDEGTGWSLAWKVLMWARMEDGAHVEKIMKNLFYVVDPTEEMGMRRGGIYPNLFCAHPPFQIDGNLGYSAAVAEVLVQSQGEELVLLPALPPSWRNGEATGFIARGNIRVDLKWEGKNVTYTLTPAHDTTLRLRVGKGGVRGYSLRGGVAYEGNGGLS</sequence>
<dbReference type="Gene3D" id="1.50.10.10">
    <property type="match status" value="1"/>
</dbReference>
<dbReference type="EMBL" id="JBBNFW010000114">
    <property type="protein sequence ID" value="MEQ2412212.1"/>
    <property type="molecule type" value="Genomic_DNA"/>
</dbReference>
<feature type="region of interest" description="Disordered" evidence="1">
    <location>
        <begin position="322"/>
        <end position="346"/>
    </location>
</feature>
<reference evidence="5 6" key="1">
    <citation type="submission" date="2024-04" db="EMBL/GenBank/DDBJ databases">
        <title>Human intestinal bacterial collection.</title>
        <authorList>
            <person name="Pauvert C."/>
            <person name="Hitch T.C.A."/>
            <person name="Clavel T."/>
        </authorList>
    </citation>
    <scope>NUCLEOTIDE SEQUENCE [LARGE SCALE GENOMIC DNA]</scope>
    <source>
        <strain evidence="5 6">CLA-AA-H161</strain>
    </source>
</reference>
<name>A0ABV1CIK6_9FIRM</name>
<comment type="caution">
    <text evidence="5">The sequence shown here is derived from an EMBL/GenBank/DDBJ whole genome shotgun (WGS) entry which is preliminary data.</text>
</comment>
<evidence type="ECO:0000256" key="1">
    <source>
        <dbReference type="SAM" id="MobiDB-lite"/>
    </source>
</evidence>
<dbReference type="InterPro" id="IPR012341">
    <property type="entry name" value="6hp_glycosidase-like_sf"/>
</dbReference>
<dbReference type="Pfam" id="PF22124">
    <property type="entry name" value="Glyco_hydro_95_cat"/>
    <property type="match status" value="1"/>
</dbReference>
<proteinExistence type="predicted"/>
<dbReference type="PIRSF" id="PIRSF007663">
    <property type="entry name" value="UCP007663"/>
    <property type="match status" value="1"/>
</dbReference>
<dbReference type="SUPFAM" id="SSF48208">
    <property type="entry name" value="Six-hairpin glycosidases"/>
    <property type="match status" value="1"/>
</dbReference>
<evidence type="ECO:0000313" key="5">
    <source>
        <dbReference type="EMBL" id="MEQ2412212.1"/>
    </source>
</evidence>
<dbReference type="InterPro" id="IPR027414">
    <property type="entry name" value="GH95_N_dom"/>
</dbReference>
<dbReference type="PANTHER" id="PTHR31084:SF0">
    <property type="entry name" value="ALPHA-L-FUCOSIDASE 2"/>
    <property type="match status" value="1"/>
</dbReference>
<dbReference type="InterPro" id="IPR049053">
    <property type="entry name" value="AFCA-like_C"/>
</dbReference>
<dbReference type="RefSeq" id="WP_349082660.1">
    <property type="nucleotide sequence ID" value="NZ_JBBNFW010000114.1"/>
</dbReference>
<dbReference type="InterPro" id="IPR054363">
    <property type="entry name" value="GH95_cat"/>
</dbReference>
<dbReference type="Proteomes" id="UP001470752">
    <property type="component" value="Unassembled WGS sequence"/>
</dbReference>
<evidence type="ECO:0000259" key="3">
    <source>
        <dbReference type="Pfam" id="PF21307"/>
    </source>
</evidence>
<keyword evidence="5" id="KW-0378">Hydrolase</keyword>
<gene>
    <name evidence="5" type="ORF">AAAX94_04075</name>
</gene>
<evidence type="ECO:0000313" key="6">
    <source>
        <dbReference type="Proteomes" id="UP001470752"/>
    </source>
</evidence>
<dbReference type="PANTHER" id="PTHR31084">
    <property type="entry name" value="ALPHA-L-FUCOSIDASE 2"/>
    <property type="match status" value="1"/>
</dbReference>
<organism evidence="5 6">
    <name type="scientific">Blautia acetigignens</name>
    <dbReference type="NCBI Taxonomy" id="2981783"/>
    <lineage>
        <taxon>Bacteria</taxon>
        <taxon>Bacillati</taxon>
        <taxon>Bacillota</taxon>
        <taxon>Clostridia</taxon>
        <taxon>Lachnospirales</taxon>
        <taxon>Lachnospiraceae</taxon>
        <taxon>Blautia</taxon>
    </lineage>
</organism>
<dbReference type="Pfam" id="PF21307">
    <property type="entry name" value="Glyco_hydro_95_C"/>
    <property type="match status" value="1"/>
</dbReference>
<evidence type="ECO:0000259" key="4">
    <source>
        <dbReference type="Pfam" id="PF22124"/>
    </source>
</evidence>
<feature type="domain" description="Alpha fucosidase A-like C-terminal" evidence="3">
    <location>
        <begin position="746"/>
        <end position="804"/>
    </location>
</feature>
<accession>A0ABV1CIK6</accession>
<dbReference type="InterPro" id="IPR008928">
    <property type="entry name" value="6-hairpin_glycosidase_sf"/>
</dbReference>
<dbReference type="InterPro" id="IPR016518">
    <property type="entry name" value="Alpha-L-fucosidase"/>
</dbReference>